<evidence type="ECO:0000313" key="1">
    <source>
        <dbReference type="EMBL" id="WHZ60078.1"/>
    </source>
</evidence>
<sequence>MYTPIEMKRSTKFGNNYWTGYSPKVKRTTRFFSDLEYEHWLLVECDPKIIAFCEQPSLKAEYEWEGQLRHSVFDMWVLYKGGEEEFREIKYTSHLEEEHPHYHQTQKQLNIQKNWCHANKFMHSIQTDNQIRKNLIHLDNCKILVSFMRFYEKHHADITSLITAHLKQIKSESIEHLLLRMNRYSEGDVCTAIFAGVYQGDFSISIEQSPILKSTVVSPSGS</sequence>
<keyword evidence="1" id="KW-0378">Hydrolase</keyword>
<dbReference type="EMBL" id="CP126116">
    <property type="protein sequence ID" value="WHZ60078.1"/>
    <property type="molecule type" value="Genomic_DNA"/>
</dbReference>
<keyword evidence="1" id="KW-0540">Nuclease</keyword>
<evidence type="ECO:0000313" key="2">
    <source>
        <dbReference type="Proteomes" id="UP001226091"/>
    </source>
</evidence>
<keyword evidence="1" id="KW-0255">Endonuclease</keyword>
<organism evidence="1 2">
    <name type="scientific">Metabacillus hrfriensis</name>
    <dbReference type="NCBI Taxonomy" id="3048891"/>
    <lineage>
        <taxon>Bacteria</taxon>
        <taxon>Bacillati</taxon>
        <taxon>Bacillota</taxon>
        <taxon>Bacilli</taxon>
        <taxon>Bacillales</taxon>
        <taxon>Bacillaceae</taxon>
        <taxon>Metabacillus</taxon>
    </lineage>
</organism>
<keyword evidence="2" id="KW-1185">Reference proteome</keyword>
<reference evidence="2" key="1">
    <citation type="journal article" date="2025" name="Aquaculture">
        <title>Assessment of the bioflocculant production and safety properties of Metabacillus hrfriensis sp. nov. based on phenotypic and whole-genome sequencing analysis.</title>
        <authorList>
            <person name="Zhang R."/>
            <person name="Zhao Z."/>
            <person name="Luo L."/>
            <person name="Wang S."/>
            <person name="Guo K."/>
            <person name="Xu W."/>
        </authorList>
    </citation>
    <scope>NUCLEOTIDE SEQUENCE [LARGE SCALE GENOMIC DNA]</scope>
    <source>
        <strain evidence="2">CT-WN-B3</strain>
    </source>
</reference>
<dbReference type="Proteomes" id="UP001226091">
    <property type="component" value="Chromosome"/>
</dbReference>
<gene>
    <name evidence="1" type="ORF">QLQ22_12415</name>
</gene>
<accession>A0ACD4RHW8</accession>
<proteinExistence type="predicted"/>
<protein>
    <submittedName>
        <fullName evidence="1">TnsA endonuclease N-terminal domain-containing protein</fullName>
    </submittedName>
</protein>
<name>A0ACD4RHW8_9BACI</name>